<reference evidence="5" key="4">
    <citation type="journal article" date="2015" name="G3 (Bethesda)">
        <title>Genome sequences of three phytopathogenic species of the Magnaporthaceae family of fungi.</title>
        <authorList>
            <person name="Okagaki L.H."/>
            <person name="Nunes C.C."/>
            <person name="Sailsbery J."/>
            <person name="Clay B."/>
            <person name="Brown D."/>
            <person name="John T."/>
            <person name="Oh Y."/>
            <person name="Young N."/>
            <person name="Fitzgerald M."/>
            <person name="Haas B.J."/>
            <person name="Zeng Q."/>
            <person name="Young S."/>
            <person name="Adiconis X."/>
            <person name="Fan L."/>
            <person name="Levin J.Z."/>
            <person name="Mitchell T.K."/>
            <person name="Okubara P.A."/>
            <person name="Farman M.L."/>
            <person name="Kohn L.M."/>
            <person name="Birren B."/>
            <person name="Ma L.-J."/>
            <person name="Dean R.A."/>
        </authorList>
    </citation>
    <scope>NUCLEOTIDE SEQUENCE</scope>
    <source>
        <strain evidence="5">R3-111a-1</strain>
    </source>
</reference>
<organism evidence="4">
    <name type="scientific">Gaeumannomyces tritici (strain R3-111a-1)</name>
    <name type="common">Wheat and barley take-all root rot fungus</name>
    <name type="synonym">Gaeumannomyces graminis var. tritici</name>
    <dbReference type="NCBI Taxonomy" id="644352"/>
    <lineage>
        <taxon>Eukaryota</taxon>
        <taxon>Fungi</taxon>
        <taxon>Dikarya</taxon>
        <taxon>Ascomycota</taxon>
        <taxon>Pezizomycotina</taxon>
        <taxon>Sordariomycetes</taxon>
        <taxon>Sordariomycetidae</taxon>
        <taxon>Magnaporthales</taxon>
        <taxon>Magnaporthaceae</taxon>
        <taxon>Gaeumannomyces</taxon>
    </lineage>
</organism>
<name>J3NP63_GAET3</name>
<keyword evidence="1" id="KW-0238">DNA-binding</keyword>
<dbReference type="EMBL" id="GL385396">
    <property type="protein sequence ID" value="EJT77966.1"/>
    <property type="molecule type" value="Genomic_DNA"/>
</dbReference>
<proteinExistence type="predicted"/>
<dbReference type="Gene3D" id="1.10.10.60">
    <property type="entry name" value="Homeodomain-like"/>
    <property type="match status" value="2"/>
</dbReference>
<dbReference type="Pfam" id="PF18107">
    <property type="entry name" value="HTH_ABP1_N"/>
    <property type="match status" value="1"/>
</dbReference>
<feature type="compositionally biased region" description="Low complexity" evidence="2">
    <location>
        <begin position="100"/>
        <end position="113"/>
    </location>
</feature>
<protein>
    <recommendedName>
        <fullName evidence="3">HTH CENPB-type domain-containing protein</fullName>
    </recommendedName>
</protein>
<dbReference type="STRING" id="644352.J3NP63"/>
<dbReference type="AlphaFoldDB" id="J3NP63"/>
<dbReference type="InterPro" id="IPR041188">
    <property type="entry name" value="HTH_ABP1_N"/>
</dbReference>
<dbReference type="Pfam" id="PF03221">
    <property type="entry name" value="HTH_Tnp_Tc5"/>
    <property type="match status" value="1"/>
</dbReference>
<dbReference type="eggNOG" id="KOG3105">
    <property type="taxonomic scope" value="Eukaryota"/>
</dbReference>
<evidence type="ECO:0000313" key="6">
    <source>
        <dbReference type="Proteomes" id="UP000006039"/>
    </source>
</evidence>
<keyword evidence="6" id="KW-1185">Reference proteome</keyword>
<feature type="region of interest" description="Disordered" evidence="2">
    <location>
        <begin position="98"/>
        <end position="120"/>
    </location>
</feature>
<dbReference type="VEuPathDB" id="FungiDB:GGTG_03069"/>
<dbReference type="EnsemblFungi" id="EJT77966">
    <property type="protein sequence ID" value="EJT77966"/>
    <property type="gene ID" value="GGTG_03069"/>
</dbReference>
<reference evidence="4" key="3">
    <citation type="submission" date="2010-09" db="EMBL/GenBank/DDBJ databases">
        <title>Annotation of Gaeumannomyces graminis var. tritici R3-111a-1.</title>
        <authorList>
            <consortium name="The Broad Institute Genome Sequencing Platform"/>
            <person name="Ma L.-J."/>
            <person name="Dead R."/>
            <person name="Young S.K."/>
            <person name="Zeng Q."/>
            <person name="Gargeya S."/>
            <person name="Fitzgerald M."/>
            <person name="Haas B."/>
            <person name="Abouelleil A."/>
            <person name="Alvarado L."/>
            <person name="Arachchi H.M."/>
            <person name="Berlin A."/>
            <person name="Brown A."/>
            <person name="Chapman S.B."/>
            <person name="Chen Z."/>
            <person name="Dunbar C."/>
            <person name="Freedman E."/>
            <person name="Gearin G."/>
            <person name="Gellesch M."/>
            <person name="Goldberg J."/>
            <person name="Griggs A."/>
            <person name="Gujja S."/>
            <person name="Heiman D."/>
            <person name="Howarth C."/>
            <person name="Larson L."/>
            <person name="Lui A."/>
            <person name="MacDonald P.J.P."/>
            <person name="Mehta T."/>
            <person name="Montmayeur A."/>
            <person name="Murphy C."/>
            <person name="Neiman D."/>
            <person name="Pearson M."/>
            <person name="Priest M."/>
            <person name="Roberts A."/>
            <person name="Saif S."/>
            <person name="Shea T."/>
            <person name="Shenoy N."/>
            <person name="Sisk P."/>
            <person name="Stolte C."/>
            <person name="Sykes S."/>
            <person name="Yandava C."/>
            <person name="Wortman J."/>
            <person name="Nusbaum C."/>
            <person name="Birren B."/>
        </authorList>
    </citation>
    <scope>NUCLEOTIDE SEQUENCE</scope>
    <source>
        <strain evidence="4">R3-111a-1</strain>
    </source>
</reference>
<evidence type="ECO:0000256" key="2">
    <source>
        <dbReference type="SAM" id="MobiDB-lite"/>
    </source>
</evidence>
<gene>
    <name evidence="5" type="primary">20343527</name>
    <name evidence="4" type="ORF">GGTG_03069</name>
</gene>
<dbReference type="Proteomes" id="UP000006039">
    <property type="component" value="Unassembled WGS sequence"/>
</dbReference>
<dbReference type="InterPro" id="IPR006600">
    <property type="entry name" value="HTH_CenpB_DNA-bd_dom"/>
</dbReference>
<evidence type="ECO:0000313" key="5">
    <source>
        <dbReference type="EnsemblFungi" id="EJT77966"/>
    </source>
</evidence>
<accession>J3NP63</accession>
<dbReference type="OrthoDB" id="125347at2759"/>
<dbReference type="InterPro" id="IPR009057">
    <property type="entry name" value="Homeodomain-like_sf"/>
</dbReference>
<dbReference type="GO" id="GO:0003677">
    <property type="term" value="F:DNA binding"/>
    <property type="evidence" value="ECO:0007669"/>
    <property type="project" value="UniProtKB-KW"/>
</dbReference>
<feature type="compositionally biased region" description="Basic and acidic residues" evidence="2">
    <location>
        <begin position="1"/>
        <end position="10"/>
    </location>
</feature>
<dbReference type="SUPFAM" id="SSF46689">
    <property type="entry name" value="Homeodomain-like"/>
    <property type="match status" value="2"/>
</dbReference>
<evidence type="ECO:0000256" key="1">
    <source>
        <dbReference type="ARBA" id="ARBA00023125"/>
    </source>
</evidence>
<evidence type="ECO:0000313" key="4">
    <source>
        <dbReference type="EMBL" id="EJT77966.1"/>
    </source>
</evidence>
<sequence length="398" mass="41979">MADFISKDEADLPAADYSKDHDAAAGQLVDAEMDDDEPVPSALKTAPSSSVGGYDDDADDGSTPAPAVVVDGAGATAAATGLATASVAVNNAHHGNRAGTAATATATATATTTPSKERHSLTLDQRRALRRWANSQVVRPSHKACIEWFASEYGLSISQSTVSHSLSPKYARLDSDAQLSGSRLRFGNWPDVEKLVLLWHSEMVNRGRQPSNEELVQKAVAIFEQLPRYEGEKAPNFSPGWVHRFKKRYGLLMRRQRRTAPGPSGAAGSDELDDISYLVDALPRFTPVSAETPAATIRDLFSRVIGIDTSIATCARVRDEVVSIQTAAAATAAAAGVGAGAGAGAAPTPPPTTWPSLPPPLQQPIHHSAQVPPPVTGLPATLLASTAVYKCPRRPTWI</sequence>
<feature type="domain" description="HTH CENPB-type" evidence="3">
    <location>
        <begin position="180"/>
        <end position="255"/>
    </location>
</feature>
<dbReference type="SMART" id="SM00674">
    <property type="entry name" value="CENPB"/>
    <property type="match status" value="1"/>
</dbReference>
<reference evidence="5" key="5">
    <citation type="submission" date="2018-04" db="UniProtKB">
        <authorList>
            <consortium name="EnsemblFungi"/>
        </authorList>
    </citation>
    <scope>IDENTIFICATION</scope>
    <source>
        <strain evidence="5">R3-111a-1</strain>
    </source>
</reference>
<dbReference type="GeneID" id="20343527"/>
<reference evidence="4" key="2">
    <citation type="submission" date="2010-07" db="EMBL/GenBank/DDBJ databases">
        <authorList>
            <consortium name="The Broad Institute Genome Sequencing Platform"/>
            <consortium name="Broad Institute Genome Sequencing Center for Infectious Disease"/>
            <person name="Ma L.-J."/>
            <person name="Dead R."/>
            <person name="Young S."/>
            <person name="Zeng Q."/>
            <person name="Koehrsen M."/>
            <person name="Alvarado L."/>
            <person name="Berlin A."/>
            <person name="Chapman S.B."/>
            <person name="Chen Z."/>
            <person name="Freedman E."/>
            <person name="Gellesch M."/>
            <person name="Goldberg J."/>
            <person name="Griggs A."/>
            <person name="Gujja S."/>
            <person name="Heilman E.R."/>
            <person name="Heiman D."/>
            <person name="Hepburn T."/>
            <person name="Howarth C."/>
            <person name="Jen D."/>
            <person name="Larson L."/>
            <person name="Mehta T."/>
            <person name="Neiman D."/>
            <person name="Pearson M."/>
            <person name="Roberts A."/>
            <person name="Saif S."/>
            <person name="Shea T."/>
            <person name="Shenoy N."/>
            <person name="Sisk P."/>
            <person name="Stolte C."/>
            <person name="Sykes S."/>
            <person name="Walk T."/>
            <person name="White J."/>
            <person name="Yandava C."/>
            <person name="Haas B."/>
            <person name="Nusbaum C."/>
            <person name="Birren B."/>
        </authorList>
    </citation>
    <scope>NUCLEOTIDE SEQUENCE</scope>
    <source>
        <strain evidence="4">R3-111a-1</strain>
    </source>
</reference>
<feature type="region of interest" description="Disordered" evidence="2">
    <location>
        <begin position="1"/>
        <end position="67"/>
    </location>
</feature>
<dbReference type="PROSITE" id="PS51253">
    <property type="entry name" value="HTH_CENPB"/>
    <property type="match status" value="1"/>
</dbReference>
<dbReference type="HOGENOM" id="CLU_692700_0_0_1"/>
<evidence type="ECO:0000259" key="3">
    <source>
        <dbReference type="PROSITE" id="PS51253"/>
    </source>
</evidence>
<reference evidence="6" key="1">
    <citation type="submission" date="2010-07" db="EMBL/GenBank/DDBJ databases">
        <title>The genome sequence of Gaeumannomyces graminis var. tritici strain R3-111a-1.</title>
        <authorList>
            <consortium name="The Broad Institute Genome Sequencing Platform"/>
            <person name="Ma L.-J."/>
            <person name="Dead R."/>
            <person name="Young S."/>
            <person name="Zeng Q."/>
            <person name="Koehrsen M."/>
            <person name="Alvarado L."/>
            <person name="Berlin A."/>
            <person name="Chapman S.B."/>
            <person name="Chen Z."/>
            <person name="Freedman E."/>
            <person name="Gellesch M."/>
            <person name="Goldberg J."/>
            <person name="Griggs A."/>
            <person name="Gujja S."/>
            <person name="Heilman E.R."/>
            <person name="Heiman D."/>
            <person name="Hepburn T."/>
            <person name="Howarth C."/>
            <person name="Jen D."/>
            <person name="Larson L."/>
            <person name="Mehta T."/>
            <person name="Neiman D."/>
            <person name="Pearson M."/>
            <person name="Roberts A."/>
            <person name="Saif S."/>
            <person name="Shea T."/>
            <person name="Shenoy N."/>
            <person name="Sisk P."/>
            <person name="Stolte C."/>
            <person name="Sykes S."/>
            <person name="Walk T."/>
            <person name="White J."/>
            <person name="Yandava C."/>
            <person name="Haas B."/>
            <person name="Nusbaum C."/>
            <person name="Birren B."/>
        </authorList>
    </citation>
    <scope>NUCLEOTIDE SEQUENCE [LARGE SCALE GENOMIC DNA]</scope>
    <source>
        <strain evidence="6">R3-111a-1</strain>
    </source>
</reference>
<dbReference type="RefSeq" id="XP_009219111.1">
    <property type="nucleotide sequence ID" value="XM_009220847.1"/>
</dbReference>